<evidence type="ECO:0000313" key="2">
    <source>
        <dbReference type="Proteomes" id="UP000085678"/>
    </source>
</evidence>
<dbReference type="GeneID" id="106178926"/>
<dbReference type="GO" id="GO:0000795">
    <property type="term" value="C:synaptonemal complex"/>
    <property type="evidence" value="ECO:0007669"/>
    <property type="project" value="InterPro"/>
</dbReference>
<dbReference type="GO" id="GO:0007130">
    <property type="term" value="P:synaptonemal complex assembly"/>
    <property type="evidence" value="ECO:0007669"/>
    <property type="project" value="InterPro"/>
</dbReference>
<reference evidence="3" key="1">
    <citation type="submission" date="2025-08" db="UniProtKB">
        <authorList>
            <consortium name="RefSeq"/>
        </authorList>
    </citation>
    <scope>IDENTIFICATION</scope>
    <source>
        <tissue evidence="3">Gonads</tissue>
    </source>
</reference>
<dbReference type="OrthoDB" id="10064612at2759"/>
<evidence type="ECO:0000256" key="1">
    <source>
        <dbReference type="SAM" id="Coils"/>
    </source>
</evidence>
<evidence type="ECO:0000313" key="3">
    <source>
        <dbReference type="RefSeq" id="XP_013417748.1"/>
    </source>
</evidence>
<name>A0A1S3K534_LINAN</name>
<dbReference type="STRING" id="7574.A0A1S3K534"/>
<keyword evidence="2" id="KW-1185">Reference proteome</keyword>
<accession>A0A1S3K534</accession>
<dbReference type="KEGG" id="lak:106178926"/>
<dbReference type="InParanoid" id="A0A1S3K534"/>
<keyword evidence="1" id="KW-0175">Coiled coil</keyword>
<dbReference type="RefSeq" id="XP_013417748.1">
    <property type="nucleotide sequence ID" value="XM_013562294.1"/>
</dbReference>
<organism evidence="2 3">
    <name type="scientific">Lingula anatina</name>
    <name type="common">Brachiopod</name>
    <name type="synonym">Lingula unguis</name>
    <dbReference type="NCBI Taxonomy" id="7574"/>
    <lineage>
        <taxon>Eukaryota</taxon>
        <taxon>Metazoa</taxon>
        <taxon>Spiralia</taxon>
        <taxon>Lophotrochozoa</taxon>
        <taxon>Brachiopoda</taxon>
        <taxon>Linguliformea</taxon>
        <taxon>Lingulata</taxon>
        <taxon>Lingulida</taxon>
        <taxon>Linguloidea</taxon>
        <taxon>Lingulidae</taxon>
        <taxon>Lingula</taxon>
    </lineage>
</organism>
<gene>
    <name evidence="3" type="primary">LOC106178926</name>
</gene>
<dbReference type="AlphaFoldDB" id="A0A1S3K534"/>
<dbReference type="Pfam" id="PF05483">
    <property type="entry name" value="SCP-1"/>
    <property type="match status" value="1"/>
</dbReference>
<feature type="coiled-coil region" evidence="1">
    <location>
        <begin position="207"/>
        <end position="388"/>
    </location>
</feature>
<dbReference type="PANTHER" id="PTHR46918:SF1">
    <property type="entry name" value="SYNAPTONEMAL COMPLEX PROTEIN 1"/>
    <property type="match status" value="1"/>
</dbReference>
<protein>
    <submittedName>
        <fullName evidence="3">Synaptonemal complex protein 1-like</fullName>
    </submittedName>
</protein>
<feature type="coiled-coil region" evidence="1">
    <location>
        <begin position="111"/>
        <end position="183"/>
    </location>
</feature>
<dbReference type="Proteomes" id="UP000085678">
    <property type="component" value="Unplaced"/>
</dbReference>
<proteinExistence type="predicted"/>
<sequence length="413" mass="48541">PKRPSYKRNKVMQKGQIQESRQPFFKPLHMTSQENCGFFNLNNINNSQVNSNAQFFNQQEIEQERNEWRQDEFSSLSRLKQTAEQLREWEVKNDIEIKKKEHLIQEGKQTIESLRSLSLDLQLQNEELSRKLQEELENQEEIAKKVEATRELCALLKSHISRLDEKLLQCEREKTELSNLQKDYGSKFEELSFKFQQLQLTSSEQQNALSNQLIKEKEEKAKCLEEERQKLVQSKTEMLEVEKQLEIKLDELDSLSAALKENQKEAEVLQQTVENLQSKLQVCQGNSKDLEERIKALSEKLLCIEDEKEKLKTELELTKNKLAETIENKDKLAVNFDETEKLYVEKLGSLKDDLSQMQDILKQERAKLIALQDNMSKSQKLMEDLQMTKDMLILERTDNTDKIKELESDKVLV</sequence>
<dbReference type="PANTHER" id="PTHR46918">
    <property type="entry name" value="SYNAPTONEMAL COMPLEX PROTEIN 1"/>
    <property type="match status" value="1"/>
</dbReference>
<dbReference type="InterPro" id="IPR008827">
    <property type="entry name" value="SYCP1"/>
</dbReference>
<feature type="non-terminal residue" evidence="3">
    <location>
        <position position="1"/>
    </location>
</feature>